<dbReference type="InterPro" id="IPR036388">
    <property type="entry name" value="WH-like_DNA-bd_sf"/>
</dbReference>
<name>A0A2Y8ZSK9_9MICO</name>
<evidence type="ECO:0000313" key="2">
    <source>
        <dbReference type="EMBL" id="SSA34446.1"/>
    </source>
</evidence>
<dbReference type="EMBL" id="UESZ01000001">
    <property type="protein sequence ID" value="SSA34446.1"/>
    <property type="molecule type" value="Genomic_DNA"/>
</dbReference>
<keyword evidence="3" id="KW-1185">Reference proteome</keyword>
<dbReference type="GO" id="GO:0003700">
    <property type="term" value="F:DNA-binding transcription factor activity"/>
    <property type="evidence" value="ECO:0007669"/>
    <property type="project" value="InterPro"/>
</dbReference>
<sequence>MIQSTSPDQGTSLAAAARGNLDAMGLVFKALSSPQRLRILILLRDGPRTEPELCAALDLGTIEAHLQTLLRAGLIVRHKHGVAPKNYTLAEGVTAQLTELLEKFRA</sequence>
<protein>
    <submittedName>
        <fullName evidence="2">Helix-turn-helix domain-containing protein</fullName>
    </submittedName>
</protein>
<dbReference type="InterPro" id="IPR036390">
    <property type="entry name" value="WH_DNA-bd_sf"/>
</dbReference>
<reference evidence="3" key="1">
    <citation type="submission" date="2016-10" db="EMBL/GenBank/DDBJ databases">
        <authorList>
            <person name="Varghese N."/>
            <person name="Submissions S."/>
        </authorList>
    </citation>
    <scope>NUCLEOTIDE SEQUENCE [LARGE SCALE GENOMIC DNA]</scope>
    <source>
        <strain evidence="3">DSM 22951</strain>
    </source>
</reference>
<dbReference type="Gene3D" id="1.10.10.10">
    <property type="entry name" value="Winged helix-like DNA-binding domain superfamily/Winged helix DNA-binding domain"/>
    <property type="match status" value="1"/>
</dbReference>
<dbReference type="Pfam" id="PF12840">
    <property type="entry name" value="HTH_20"/>
    <property type="match status" value="1"/>
</dbReference>
<accession>A0A2Y8ZSK9</accession>
<dbReference type="InterPro" id="IPR011991">
    <property type="entry name" value="ArsR-like_HTH"/>
</dbReference>
<evidence type="ECO:0000259" key="1">
    <source>
        <dbReference type="SMART" id="SM00418"/>
    </source>
</evidence>
<organism evidence="2 3">
    <name type="scientific">Branchiibius hedensis</name>
    <dbReference type="NCBI Taxonomy" id="672460"/>
    <lineage>
        <taxon>Bacteria</taxon>
        <taxon>Bacillati</taxon>
        <taxon>Actinomycetota</taxon>
        <taxon>Actinomycetes</taxon>
        <taxon>Micrococcales</taxon>
        <taxon>Dermacoccaceae</taxon>
        <taxon>Branchiibius</taxon>
    </lineage>
</organism>
<evidence type="ECO:0000313" key="3">
    <source>
        <dbReference type="Proteomes" id="UP000250028"/>
    </source>
</evidence>
<dbReference type="Proteomes" id="UP000250028">
    <property type="component" value="Unassembled WGS sequence"/>
</dbReference>
<dbReference type="OrthoDB" id="9815653at2"/>
<dbReference type="CDD" id="cd00090">
    <property type="entry name" value="HTH_ARSR"/>
    <property type="match status" value="1"/>
</dbReference>
<gene>
    <name evidence="2" type="ORF">SAMN04489750_1766</name>
</gene>
<dbReference type="SMART" id="SM00418">
    <property type="entry name" value="HTH_ARSR"/>
    <property type="match status" value="1"/>
</dbReference>
<proteinExistence type="predicted"/>
<feature type="domain" description="HTH arsR-type" evidence="1">
    <location>
        <begin position="26"/>
        <end position="102"/>
    </location>
</feature>
<dbReference type="InterPro" id="IPR001845">
    <property type="entry name" value="HTH_ArsR_DNA-bd_dom"/>
</dbReference>
<dbReference type="AlphaFoldDB" id="A0A2Y8ZSK9"/>
<dbReference type="SUPFAM" id="SSF46785">
    <property type="entry name" value="Winged helix' DNA-binding domain"/>
    <property type="match status" value="1"/>
</dbReference>